<comment type="caution">
    <text evidence="2">The sequence shown here is derived from an EMBL/GenBank/DDBJ whole genome shotgun (WGS) entry which is preliminary data.</text>
</comment>
<protein>
    <submittedName>
        <fullName evidence="2">AAA family ATPase</fullName>
    </submittedName>
</protein>
<keyword evidence="3" id="KW-1185">Reference proteome</keyword>
<dbReference type="InterPro" id="IPR027417">
    <property type="entry name" value="P-loop_NTPase"/>
</dbReference>
<evidence type="ECO:0000259" key="1">
    <source>
        <dbReference type="Pfam" id="PF13175"/>
    </source>
</evidence>
<organism evidence="2 3">
    <name type="scientific">Mycolicibacterium porcinum</name>
    <dbReference type="NCBI Taxonomy" id="39693"/>
    <lineage>
        <taxon>Bacteria</taxon>
        <taxon>Bacillati</taxon>
        <taxon>Actinomycetota</taxon>
        <taxon>Actinomycetes</taxon>
        <taxon>Mycobacteriales</taxon>
        <taxon>Mycobacteriaceae</taxon>
        <taxon>Mycolicibacterium</taxon>
    </lineage>
</organism>
<feature type="domain" description="Endonuclease GajA/Old nuclease/RecF-like AAA" evidence="1">
    <location>
        <begin position="286"/>
        <end position="383"/>
    </location>
</feature>
<dbReference type="Gene3D" id="3.40.50.300">
    <property type="entry name" value="P-loop containing nucleotide triphosphate hydrolases"/>
    <property type="match status" value="1"/>
</dbReference>
<dbReference type="Pfam" id="PF13175">
    <property type="entry name" value="AAA_15"/>
    <property type="match status" value="1"/>
</dbReference>
<reference evidence="2 3" key="1">
    <citation type="submission" date="2024-04" db="EMBL/GenBank/DDBJ databases">
        <title>Genomic Markers of Mycobacteria.</title>
        <authorList>
            <person name="Soliman M.S."/>
            <person name="Elkholy A."/>
            <person name="Soliman N.S."/>
            <person name="Abbas A."/>
            <person name="Khayrat S."/>
            <person name="Shawky S."/>
        </authorList>
    </citation>
    <scope>NUCLEOTIDE SEQUENCE [LARGE SCALE GENOMIC DNA]</scope>
    <source>
        <strain evidence="2 3">Egy-CU-AM5</strain>
    </source>
</reference>
<dbReference type="PANTHER" id="PTHR43581">
    <property type="entry name" value="ATP/GTP PHOSPHATASE"/>
    <property type="match status" value="1"/>
</dbReference>
<evidence type="ECO:0000313" key="3">
    <source>
        <dbReference type="Proteomes" id="UP001558474"/>
    </source>
</evidence>
<dbReference type="CDD" id="cd00267">
    <property type="entry name" value="ABC_ATPase"/>
    <property type="match status" value="1"/>
</dbReference>
<proteinExistence type="predicted"/>
<dbReference type="Proteomes" id="UP001558474">
    <property type="component" value="Unassembled WGS sequence"/>
</dbReference>
<dbReference type="PANTHER" id="PTHR43581:SF4">
    <property type="entry name" value="ATP_GTP PHOSPHATASE"/>
    <property type="match status" value="1"/>
</dbReference>
<dbReference type="EMBL" id="JBDLOU010000118">
    <property type="protein sequence ID" value="MEX3742802.1"/>
    <property type="molecule type" value="Genomic_DNA"/>
</dbReference>
<evidence type="ECO:0000313" key="2">
    <source>
        <dbReference type="EMBL" id="MEX3742802.1"/>
    </source>
</evidence>
<accession>A0ABV3VN41</accession>
<name>A0ABV3VN41_9MYCO</name>
<dbReference type="RefSeq" id="WP_368574493.1">
    <property type="nucleotide sequence ID" value="NZ_JBDLOU010000118.1"/>
</dbReference>
<dbReference type="SUPFAM" id="SSF52540">
    <property type="entry name" value="P-loop containing nucleoside triphosphate hydrolases"/>
    <property type="match status" value="1"/>
</dbReference>
<sequence>MTMRLVEAHVAKFKSVADSTPFNIDSAVTALVGKNESGKTAVLEAMYRAKPIPGGYPTGFEELRDYPRRFRARDRKSIPLITPVHLQFELDDRDVEAIEGKFGPGVLRSKVVGLRRRYGSSTPYVDVDFDEKAALTYVLDASGLDVQKYVKDTREAVIEALKADDASDAAQQLAAQLSEREIRGEIRGEIFRKIPRFQYFDEYSTLPGVVSIEKLQNTAEDDLEPGERTALALLRLAAVDTDEFTSDTYEERKAALEAAGNELTSELFEYWTQNDSLRVELDIEFRTVPGEPARQEPFLQVRVRNDRHQVTLNMSQRSKGFVWFFSFLAAFSEYADEVRHIILLDEPGLNLHAKAQADLLRYIDERLAPNHQVIYSTHSLFMISPTKLERCRTVEDVDSAANTEGTVVSDEIWKARPDTVFPLLGALGVDMAQTLIIGSDQLLVEGPADVVYLTILSDLLRAEGRTALDPRWTLTPAGGIDKIPTFISLLNGTDLNLTVLIDGAVSGNQRLSSFVDRGLLDKNKLIPLTELTNTREADIEDMFDVGWYLKLLAASNVGKFAKTKLPQGVRIVKRVETELGQKFDHFQPANHLLRRPGTLIDEIDDATKERFEALFTRLNALLS</sequence>
<dbReference type="InterPro" id="IPR051396">
    <property type="entry name" value="Bact_Antivir_Def_Nuclease"/>
</dbReference>
<dbReference type="InterPro" id="IPR041685">
    <property type="entry name" value="AAA_GajA/Old/RecF-like"/>
</dbReference>
<gene>
    <name evidence="2" type="ORF">ABFW12_31635</name>
</gene>